<dbReference type="InterPro" id="IPR001611">
    <property type="entry name" value="Leu-rich_rpt"/>
</dbReference>
<dbReference type="OrthoDB" id="46376at2759"/>
<feature type="compositionally biased region" description="Low complexity" evidence="5">
    <location>
        <begin position="19"/>
        <end position="32"/>
    </location>
</feature>
<dbReference type="FunFam" id="3.80.10.10:FF:000400">
    <property type="entry name" value="Nuclear pore complex protein NUP107"/>
    <property type="match status" value="1"/>
</dbReference>
<keyword evidence="2" id="KW-0732">Signal</keyword>
<evidence type="ECO:0000256" key="5">
    <source>
        <dbReference type="SAM" id="MobiDB-lite"/>
    </source>
</evidence>
<feature type="region of interest" description="Disordered" evidence="5">
    <location>
        <begin position="1"/>
        <end position="125"/>
    </location>
</feature>
<keyword evidence="3" id="KW-0677">Repeat</keyword>
<dbReference type="PROSITE" id="PS51450">
    <property type="entry name" value="LRR"/>
    <property type="match status" value="1"/>
</dbReference>
<evidence type="ECO:0000256" key="6">
    <source>
        <dbReference type="SAM" id="Phobius"/>
    </source>
</evidence>
<sequence length="808" mass="88430">MMEDSVDDSIFTTGSGANSPSKKTSATPSPVSIGVPAEQPEVTATIEKPVITSSPSQIPCNPAAAAEAAAGNAQKKKKKKKSSSRPSVPLPPSIELPIKTETSKENASKPFDEHGDDVPSDVSFGLDDVEDYSNLIVVPPTPIGNTCTTSTGSQSVQISSPRVPSDEVDPPKTDEQAMETEKLLAFPTKISSQTPNQSIQRTATTIVVTPSVKSSTSQTTPETQASPPSPNEDFMEAYSHASPLDDVEDTGANKRLFYSYNNNCNNNLDEDTILEEGMHEKPFIVKRLDYDVDPSDDEGHDSTKQSGFAQRNHRRCFMRCFWCSMLMIAAAAGVAVYMFVFKNGGIRSSAAAKGPQPTMAPTMEPTAPTVSPAPSFAPSLSAVPSEVPSFLPSESPSEMPSRSPSESPSDAPSAVPTDAPTRDFSSALQDYLFGSFGITFEDPQSPATMAVEWLNQEAQQTIRGGTMDMTSDVAQRFALLTLEFSAANAVEQGSGGMMASGSATSNLLNTTNNSESSEPGASVAVRQVTLPTGISNSQFFVHQCNWTGVQCNDDNHVTQLRWDYRDYRGTIPTEIRLLSNLKLLDLSNNFLEGIIPEELYSLTNLEQLYLFKNYLTGTISTRIGRLSKIKHIHLSHNELTGPIPTELKSDGSSDNGIRPLLYFNVYSNKLTGTIPENLRLRSLQYFDVGRNRLTGRLPRDLGDTFVELRQLHLDHNDFRGTLPPNYNSVGNHRLEAFTVDHNRLTGYVYGERTLYNKLVQYTLHGNRFSGLARENCRMEIPYGEMVEFKADCDVCRCYGYFRLCGLYC</sequence>
<feature type="compositionally biased region" description="Polar residues" evidence="5">
    <location>
        <begin position="210"/>
        <end position="226"/>
    </location>
</feature>
<feature type="region of interest" description="Disordered" evidence="5">
    <location>
        <begin position="140"/>
        <end position="173"/>
    </location>
</feature>
<gene>
    <name evidence="7" type="ORF">IV203_004382</name>
</gene>
<evidence type="ECO:0000256" key="2">
    <source>
        <dbReference type="ARBA" id="ARBA00022729"/>
    </source>
</evidence>
<keyword evidence="6" id="KW-0812">Transmembrane</keyword>
<keyword evidence="8" id="KW-1185">Reference proteome</keyword>
<feature type="compositionally biased region" description="Low complexity" evidence="5">
    <location>
        <begin position="357"/>
        <end position="413"/>
    </location>
</feature>
<feature type="transmembrane region" description="Helical" evidence="6">
    <location>
        <begin position="320"/>
        <end position="340"/>
    </location>
</feature>
<evidence type="ECO:0000256" key="3">
    <source>
        <dbReference type="ARBA" id="ARBA00022737"/>
    </source>
</evidence>
<feature type="compositionally biased region" description="Polar residues" evidence="5">
    <location>
        <begin position="143"/>
        <end position="162"/>
    </location>
</feature>
<feature type="compositionally biased region" description="Basic and acidic residues" evidence="5">
    <location>
        <begin position="101"/>
        <end position="117"/>
    </location>
</feature>
<dbReference type="InterPro" id="IPR050994">
    <property type="entry name" value="At_inactive_RLKs"/>
</dbReference>
<feature type="compositionally biased region" description="Low complexity" evidence="5">
    <location>
        <begin position="63"/>
        <end position="73"/>
    </location>
</feature>
<name>A0A9K3L572_9STRA</name>
<reference evidence="7" key="1">
    <citation type="journal article" date="2021" name="Sci. Rep.">
        <title>Diploid genomic architecture of Nitzschia inconspicua, an elite biomass production diatom.</title>
        <authorList>
            <person name="Oliver A."/>
            <person name="Podell S."/>
            <person name="Pinowska A."/>
            <person name="Traller J.C."/>
            <person name="Smith S.R."/>
            <person name="McClure R."/>
            <person name="Beliaev A."/>
            <person name="Bohutskyi P."/>
            <person name="Hill E.A."/>
            <person name="Rabines A."/>
            <person name="Zheng H."/>
            <person name="Allen L.Z."/>
            <person name="Kuo A."/>
            <person name="Grigoriev I.V."/>
            <person name="Allen A.E."/>
            <person name="Hazlebeck D."/>
            <person name="Allen E.E."/>
        </authorList>
    </citation>
    <scope>NUCLEOTIDE SEQUENCE</scope>
    <source>
        <strain evidence="7">Hildebrandi</strain>
    </source>
</reference>
<dbReference type="EMBL" id="JAGRRH010000016">
    <property type="protein sequence ID" value="KAG7355026.1"/>
    <property type="molecule type" value="Genomic_DNA"/>
</dbReference>
<evidence type="ECO:0000313" key="7">
    <source>
        <dbReference type="EMBL" id="KAG7355026.1"/>
    </source>
</evidence>
<comment type="caution">
    <text evidence="7">The sequence shown here is derived from an EMBL/GenBank/DDBJ whole genome shotgun (WGS) entry which is preliminary data.</text>
</comment>
<accession>A0A9K3L572</accession>
<dbReference type="Proteomes" id="UP000693970">
    <property type="component" value="Unassembled WGS sequence"/>
</dbReference>
<evidence type="ECO:0000256" key="1">
    <source>
        <dbReference type="ARBA" id="ARBA00004370"/>
    </source>
</evidence>
<evidence type="ECO:0000256" key="4">
    <source>
        <dbReference type="ARBA" id="ARBA00023136"/>
    </source>
</evidence>
<reference evidence="7" key="2">
    <citation type="submission" date="2021-04" db="EMBL/GenBank/DDBJ databases">
        <authorList>
            <person name="Podell S."/>
        </authorList>
    </citation>
    <scope>NUCLEOTIDE SEQUENCE</scope>
    <source>
        <strain evidence="7">Hildebrandi</strain>
    </source>
</reference>
<dbReference type="PANTHER" id="PTHR48010:SF58">
    <property type="entry name" value="RECEPTOR PROTEIN KINASE-LIKE PROTEIN ZAR1"/>
    <property type="match status" value="1"/>
</dbReference>
<dbReference type="PANTHER" id="PTHR48010">
    <property type="entry name" value="OS05G0588300 PROTEIN"/>
    <property type="match status" value="1"/>
</dbReference>
<proteinExistence type="predicted"/>
<protein>
    <submittedName>
        <fullName evidence="7">RHS repeat-associated core domain containing protein</fullName>
    </submittedName>
</protein>
<evidence type="ECO:0000313" key="8">
    <source>
        <dbReference type="Proteomes" id="UP000693970"/>
    </source>
</evidence>
<keyword evidence="6" id="KW-1133">Transmembrane helix</keyword>
<feature type="region of interest" description="Disordered" evidence="5">
    <location>
        <begin position="350"/>
        <end position="421"/>
    </location>
</feature>
<dbReference type="Pfam" id="PF00560">
    <property type="entry name" value="LRR_1"/>
    <property type="match status" value="2"/>
</dbReference>
<keyword evidence="4 6" id="KW-0472">Membrane</keyword>
<comment type="subcellular location">
    <subcellularLocation>
        <location evidence="1">Membrane</location>
    </subcellularLocation>
</comment>
<dbReference type="GO" id="GO:0016020">
    <property type="term" value="C:membrane"/>
    <property type="evidence" value="ECO:0007669"/>
    <property type="project" value="UniProtKB-SubCell"/>
</dbReference>
<dbReference type="AlphaFoldDB" id="A0A9K3L572"/>
<organism evidence="7 8">
    <name type="scientific">Nitzschia inconspicua</name>
    <dbReference type="NCBI Taxonomy" id="303405"/>
    <lineage>
        <taxon>Eukaryota</taxon>
        <taxon>Sar</taxon>
        <taxon>Stramenopiles</taxon>
        <taxon>Ochrophyta</taxon>
        <taxon>Bacillariophyta</taxon>
        <taxon>Bacillariophyceae</taxon>
        <taxon>Bacillariophycidae</taxon>
        <taxon>Bacillariales</taxon>
        <taxon>Bacillariaceae</taxon>
        <taxon>Nitzschia</taxon>
    </lineage>
</organism>
<feature type="compositionally biased region" description="Basic residues" evidence="5">
    <location>
        <begin position="74"/>
        <end position="83"/>
    </location>
</feature>
<feature type="region of interest" description="Disordered" evidence="5">
    <location>
        <begin position="210"/>
        <end position="235"/>
    </location>
</feature>